<protein>
    <submittedName>
        <fullName evidence="3">Uncharacterized protein</fullName>
    </submittedName>
</protein>
<dbReference type="GO" id="GO:0016052">
    <property type="term" value="P:carbohydrate catabolic process"/>
    <property type="evidence" value="ECO:0007669"/>
    <property type="project" value="InterPro"/>
</dbReference>
<dbReference type="GO" id="GO:0004553">
    <property type="term" value="F:hydrolase activity, hydrolyzing O-glycosyl compounds"/>
    <property type="evidence" value="ECO:0007669"/>
    <property type="project" value="InterPro"/>
</dbReference>
<organism evidence="3 4">
    <name type="scientific">Marinifilum breve</name>
    <dbReference type="NCBI Taxonomy" id="2184082"/>
    <lineage>
        <taxon>Bacteria</taxon>
        <taxon>Pseudomonadati</taxon>
        <taxon>Bacteroidota</taxon>
        <taxon>Bacteroidia</taxon>
        <taxon>Marinilabiliales</taxon>
        <taxon>Marinifilaceae</taxon>
    </lineage>
</organism>
<evidence type="ECO:0000313" key="4">
    <source>
        <dbReference type="Proteomes" id="UP000248079"/>
    </source>
</evidence>
<feature type="domain" description="Carbohydrate-binding" evidence="1">
    <location>
        <begin position="38"/>
        <end position="215"/>
    </location>
</feature>
<feature type="domain" description="DUF5916" evidence="2">
    <location>
        <begin position="228"/>
        <end position="807"/>
    </location>
</feature>
<dbReference type="InterPro" id="IPR045670">
    <property type="entry name" value="DUF5916"/>
</dbReference>
<name>A0A2V3ZU17_9BACT</name>
<evidence type="ECO:0000259" key="2">
    <source>
        <dbReference type="Pfam" id="PF19313"/>
    </source>
</evidence>
<dbReference type="RefSeq" id="WP_110361744.1">
    <property type="nucleotide sequence ID" value="NZ_QFLI01000007.1"/>
</dbReference>
<dbReference type="Pfam" id="PF06452">
    <property type="entry name" value="CBM9_1"/>
    <property type="match status" value="1"/>
</dbReference>
<dbReference type="SUPFAM" id="SSF49344">
    <property type="entry name" value="CBD9-like"/>
    <property type="match status" value="1"/>
</dbReference>
<dbReference type="GO" id="GO:0030246">
    <property type="term" value="F:carbohydrate binding"/>
    <property type="evidence" value="ECO:0007669"/>
    <property type="project" value="InterPro"/>
</dbReference>
<dbReference type="CDD" id="cd09618">
    <property type="entry name" value="CBM9_like_2"/>
    <property type="match status" value="1"/>
</dbReference>
<dbReference type="EMBL" id="QFLI01000007">
    <property type="protein sequence ID" value="PXX98853.1"/>
    <property type="molecule type" value="Genomic_DNA"/>
</dbReference>
<gene>
    <name evidence="3" type="ORF">DF185_15875</name>
</gene>
<dbReference type="Gene3D" id="2.60.40.1190">
    <property type="match status" value="1"/>
</dbReference>
<dbReference type="Pfam" id="PF19313">
    <property type="entry name" value="DUF5916"/>
    <property type="match status" value="1"/>
</dbReference>
<dbReference type="OrthoDB" id="9786766at2"/>
<reference evidence="3 4" key="1">
    <citation type="submission" date="2018-05" db="EMBL/GenBank/DDBJ databases">
        <title>Marinifilum breve JC075T sp. nov., a marine bacterium isolated from Yongle Blue Hole in the South China Sea.</title>
        <authorList>
            <person name="Fu T."/>
        </authorList>
    </citation>
    <scope>NUCLEOTIDE SEQUENCE [LARGE SCALE GENOMIC DNA]</scope>
    <source>
        <strain evidence="3 4">JC075</strain>
    </source>
</reference>
<sequence>MLKQILSTFLILVLALTSFALQPKKEIMAIRVSQKPLIDGILDDSVWKGVPVANNFLQMEPDNGASSNYKTEVKFIYTNNAIIVGAKMYDPEPEKILKTLSKRDEINNADFVSFVVDPFNSGLDAFEFIVTASGVQWDAKVVKSREDTSWDAVWNSATSIQEDGWSAEIEIPYSALRFPSKEVQEWGVNFLRNIQRDREKTSWNFIDKEEDGWINQSGILRGVENVEPPVRLSFTPYFSAYYDKLSDESKGETNFRGGMDLKYGINESYTLDMMLIPDFGQVQSDDEVLNLSPFETKFSEKRQFFTEATELFNRGGIFYSRRIGGTPRYRYDVYDNLGANEIITDNPAKAKIINATKVSGRNSKGLGIGVLNAMNRNTYASIKDTVTGESRKEKIQPFTNYNMLVVDKSMKNESFVSLFNTNVYIPETDYMANVTGTEFDLRNEKRSHSVKGKIIATQRYQDEAKDQIGYMHEIQVGKIQGKFTWNYFHRVMTEKYNPNDLGFLYRNNQINNNLNFFYDNFEPKGSVIQRHARFQIHHEARYEPRRYTSISLYYNARLKFRDHFAMGFYGNTRPMHRYDYEEPRVSGKKLRKGSSTFAGLWISTDYRKAFALDLDANYGVRMSTDDLKSFRLKVSPRYRVNDKLLMVYETVWSRNLDELGYASSETDMNDFTTVYIGNRNTARLENKFTANYIFNNKTSLSFRMRHYWAKAEYKDFYRLMDSGRVAESDYNENHDVNFNTFNVDMVYNWRFAPGSELALVWKSSIRDAQNEIRHGFVDNLKDTFDATQLNSFSVKLLYYIDYMSLKRKG</sequence>
<dbReference type="InterPro" id="IPR010502">
    <property type="entry name" value="Carb-bd_dom_fam9"/>
</dbReference>
<accession>A0A2V3ZU17</accession>
<evidence type="ECO:0000313" key="3">
    <source>
        <dbReference type="EMBL" id="PXX98853.1"/>
    </source>
</evidence>
<keyword evidence="4" id="KW-1185">Reference proteome</keyword>
<dbReference type="AlphaFoldDB" id="A0A2V3ZU17"/>
<proteinExistence type="predicted"/>
<comment type="caution">
    <text evidence="3">The sequence shown here is derived from an EMBL/GenBank/DDBJ whole genome shotgun (WGS) entry which is preliminary data.</text>
</comment>
<evidence type="ECO:0000259" key="1">
    <source>
        <dbReference type="Pfam" id="PF06452"/>
    </source>
</evidence>
<dbReference type="Proteomes" id="UP000248079">
    <property type="component" value="Unassembled WGS sequence"/>
</dbReference>